<dbReference type="Proteomes" id="UP000186817">
    <property type="component" value="Unassembled WGS sequence"/>
</dbReference>
<dbReference type="InterPro" id="IPR013083">
    <property type="entry name" value="Znf_RING/FYVE/PHD"/>
</dbReference>
<protein>
    <recommendedName>
        <fullName evidence="10">RING-type domain-containing protein</fullName>
    </recommendedName>
</protein>
<feature type="region of interest" description="Disordered" evidence="5">
    <location>
        <begin position="615"/>
        <end position="665"/>
    </location>
</feature>
<reference evidence="8 9" key="1">
    <citation type="submission" date="2016-02" db="EMBL/GenBank/DDBJ databases">
        <title>Genome analysis of coral dinoflagellate symbionts highlights evolutionary adaptations to a symbiotic lifestyle.</title>
        <authorList>
            <person name="Aranda M."/>
            <person name="Li Y."/>
            <person name="Liew Y.J."/>
            <person name="Baumgarten S."/>
            <person name="Simakov O."/>
            <person name="Wilson M."/>
            <person name="Piel J."/>
            <person name="Ashoor H."/>
            <person name="Bougouffa S."/>
            <person name="Bajic V.B."/>
            <person name="Ryu T."/>
            <person name="Ravasi T."/>
            <person name="Bayer T."/>
            <person name="Micklem G."/>
            <person name="Kim H."/>
            <person name="Bhak J."/>
            <person name="Lajeunesse T.C."/>
            <person name="Voolstra C.R."/>
        </authorList>
    </citation>
    <scope>NUCLEOTIDE SEQUENCE [LARGE SCALE GENOMIC DNA]</scope>
    <source>
        <strain evidence="8 9">CCMP2467</strain>
    </source>
</reference>
<dbReference type="GO" id="GO:0003700">
    <property type="term" value="F:DNA-binding transcription factor activity"/>
    <property type="evidence" value="ECO:0007669"/>
    <property type="project" value="InterPro"/>
</dbReference>
<dbReference type="GO" id="GO:0008270">
    <property type="term" value="F:zinc ion binding"/>
    <property type="evidence" value="ECO:0007669"/>
    <property type="project" value="UniProtKB-KW"/>
</dbReference>
<feature type="region of interest" description="Disordered" evidence="5">
    <location>
        <begin position="519"/>
        <end position="538"/>
    </location>
</feature>
<evidence type="ECO:0000313" key="8">
    <source>
        <dbReference type="EMBL" id="OLP83945.1"/>
    </source>
</evidence>
<dbReference type="Gene3D" id="3.50.4.10">
    <property type="entry name" value="Hepatocyte Growth Factor"/>
    <property type="match status" value="1"/>
</dbReference>
<dbReference type="Pfam" id="PF13639">
    <property type="entry name" value="zf-RING_2"/>
    <property type="match status" value="1"/>
</dbReference>
<evidence type="ECO:0000259" key="6">
    <source>
        <dbReference type="PROSITE" id="PS50073"/>
    </source>
</evidence>
<feature type="region of interest" description="Disordered" evidence="5">
    <location>
        <begin position="689"/>
        <end position="800"/>
    </location>
</feature>
<evidence type="ECO:0008006" key="10">
    <source>
        <dbReference type="Google" id="ProtNLM"/>
    </source>
</evidence>
<keyword evidence="9" id="KW-1185">Reference proteome</keyword>
<feature type="compositionally biased region" description="Pro residues" evidence="5">
    <location>
        <begin position="722"/>
        <end position="734"/>
    </location>
</feature>
<proteinExistence type="predicted"/>
<comment type="caution">
    <text evidence="8">The sequence shown here is derived from an EMBL/GenBank/DDBJ whole genome shotgun (WGS) entry which is preliminary data.</text>
</comment>
<feature type="domain" description="Copper-fist" evidence="6">
    <location>
        <begin position="577"/>
        <end position="619"/>
    </location>
</feature>
<keyword evidence="2 4" id="KW-0863">Zinc-finger</keyword>
<dbReference type="InterPro" id="IPR001083">
    <property type="entry name" value="Cu_fist_DNA-bd_dom"/>
</dbReference>
<dbReference type="SMART" id="SM00184">
    <property type="entry name" value="RING"/>
    <property type="match status" value="1"/>
</dbReference>
<sequence>MTAQLAQCITFKESICVGPKGVDIDILNTSLPSADDCCKACSTSVECRGWTFKSGSCSLKSLCPLTGWPGDIASTSGATLSPPGPPIPSRCSAEETYGWPKFHSRAELLSSVWATYFERVYGAVPQVGYPICTWDFWYLDRDSYERAGIAGHPVKYVIDWLHGMNHVDVGDLYDVKVTDVNKGSYKNGLWIKHVKGGYGRKGYGAAGNHQWIEVRHQGGGVTGEEVGMWFLYAPGSGVWFNTGRTRVFETHAVAAEQLCGRQVGPNDATEMVRCAAEAGSLDSFQFQYDWDVPENVEIVAVNLQGVYPCGTAASGRVAAFRSGWMASSPCDCDNAARDGFLNCNLNQTVARVRGIGSSTSFATFHSEAVTSAVTGALVVSVALAVCTVFGKKIAGDPRPNVPHQDLSSAETCREYLLKLHAPEVVFSNGVGRRPPRRAAMAGVVAAYKDGSRWHVRFPGQTAKDFVASVGKDEKALAAQLLEHLRSLSPPVDENAALRKLCQAKLAELKAVLPPAQSATAAKPEAKVAETTNETEPSVPEPQIEVSCELCWEDFDDGDHAPLVSKCGHTFCKACLKRIIGANQRYSCPTCRKSFRHDECSKNYWIIRNLDALLKRARPNSSKRPAEPKSTAPTSKRRRTEAAEEPAAPVSPPHRRTRELALAETEASAESLLDELHTSLLDELLSRPAWAPMTPGAIPSTPPRRRGRPTYRFVAGNRSRGLPPSPPRHVPPTPPRARRFPGAAPLTPGAIPGTPARAAPLTPGESPDFFPSTPPGGPIPGSPSDLRIPATPTGPFSLPIPSTPPGPFRQVGRAGPSEPFRPLTPGWQDRWAIPQTPGAAFQGGSPGTPTSAFWGGSSGSIPQTPAAAYRRGTPGISIPQTPAAAFRRGVPSIPQTPAEAFWRGTPGTPAAPAAPLWGGTPHGAIPQTPQTVAAGFWGGAYGANPQTPQPASADFWAGTPHGAIPQTPQTVAAGFWGGANGLGTLISSIRLTARHPQWRNSTDPSHGFLVKVRIGSLSPKP</sequence>
<dbReference type="PROSITE" id="PS50073">
    <property type="entry name" value="COPPER_FIST_2"/>
    <property type="match status" value="1"/>
</dbReference>
<dbReference type="OrthoDB" id="407817at2759"/>
<dbReference type="EMBL" id="LSRX01001080">
    <property type="protein sequence ID" value="OLP83945.1"/>
    <property type="molecule type" value="Genomic_DNA"/>
</dbReference>
<dbReference type="PROSITE" id="PS00518">
    <property type="entry name" value="ZF_RING_1"/>
    <property type="match status" value="1"/>
</dbReference>
<dbReference type="PANTHER" id="PTHR47156">
    <property type="entry name" value="PROTEIN CBG20824"/>
    <property type="match status" value="1"/>
</dbReference>
<dbReference type="InterPro" id="IPR052667">
    <property type="entry name" value="E3_ubiquitin-ligase_RING"/>
</dbReference>
<evidence type="ECO:0000256" key="1">
    <source>
        <dbReference type="ARBA" id="ARBA00022723"/>
    </source>
</evidence>
<dbReference type="Gene3D" id="3.30.40.10">
    <property type="entry name" value="Zinc/RING finger domain, C3HC4 (zinc finger)"/>
    <property type="match status" value="1"/>
</dbReference>
<dbReference type="PROSITE" id="PS50089">
    <property type="entry name" value="ZF_RING_2"/>
    <property type="match status" value="1"/>
</dbReference>
<evidence type="ECO:0000256" key="4">
    <source>
        <dbReference type="PROSITE-ProRule" id="PRU00175"/>
    </source>
</evidence>
<dbReference type="InterPro" id="IPR001841">
    <property type="entry name" value="Znf_RING"/>
</dbReference>
<keyword evidence="3" id="KW-0862">Zinc</keyword>
<dbReference type="AlphaFoldDB" id="A0A1Q9CM01"/>
<evidence type="ECO:0000256" key="3">
    <source>
        <dbReference type="ARBA" id="ARBA00022833"/>
    </source>
</evidence>
<dbReference type="GO" id="GO:0005507">
    <property type="term" value="F:copper ion binding"/>
    <property type="evidence" value="ECO:0007669"/>
    <property type="project" value="InterPro"/>
</dbReference>
<feature type="compositionally biased region" description="Pro residues" evidence="5">
    <location>
        <begin position="771"/>
        <end position="780"/>
    </location>
</feature>
<evidence type="ECO:0000256" key="2">
    <source>
        <dbReference type="ARBA" id="ARBA00022771"/>
    </source>
</evidence>
<keyword evidence="1" id="KW-0479">Metal-binding</keyword>
<dbReference type="InterPro" id="IPR017907">
    <property type="entry name" value="Znf_RING_CS"/>
</dbReference>
<evidence type="ECO:0000313" key="9">
    <source>
        <dbReference type="Proteomes" id="UP000186817"/>
    </source>
</evidence>
<organism evidence="8 9">
    <name type="scientific">Symbiodinium microadriaticum</name>
    <name type="common">Dinoflagellate</name>
    <name type="synonym">Zooxanthella microadriatica</name>
    <dbReference type="NCBI Taxonomy" id="2951"/>
    <lineage>
        <taxon>Eukaryota</taxon>
        <taxon>Sar</taxon>
        <taxon>Alveolata</taxon>
        <taxon>Dinophyceae</taxon>
        <taxon>Suessiales</taxon>
        <taxon>Symbiodiniaceae</taxon>
        <taxon>Symbiodinium</taxon>
    </lineage>
</organism>
<dbReference type="SUPFAM" id="SSF57850">
    <property type="entry name" value="RING/U-box"/>
    <property type="match status" value="1"/>
</dbReference>
<evidence type="ECO:0000259" key="7">
    <source>
        <dbReference type="PROSITE" id="PS50089"/>
    </source>
</evidence>
<accession>A0A1Q9CM01</accession>
<dbReference type="PANTHER" id="PTHR47156:SF10">
    <property type="entry name" value="E3 UBIQUITIN-PROTEIN LIGASE TRIM-21-RELATED"/>
    <property type="match status" value="1"/>
</dbReference>
<gene>
    <name evidence="8" type="ORF">AK812_SmicGene35237</name>
</gene>
<evidence type="ECO:0000256" key="5">
    <source>
        <dbReference type="SAM" id="MobiDB-lite"/>
    </source>
</evidence>
<name>A0A1Q9CM01_SYMMI</name>
<feature type="domain" description="RING-type" evidence="7">
    <location>
        <begin position="547"/>
        <end position="591"/>
    </location>
</feature>
<dbReference type="GO" id="GO:0003677">
    <property type="term" value="F:DNA binding"/>
    <property type="evidence" value="ECO:0007669"/>
    <property type="project" value="InterPro"/>
</dbReference>